<dbReference type="Pfam" id="PF02098">
    <property type="entry name" value="His_binding"/>
    <property type="match status" value="1"/>
</dbReference>
<protein>
    <submittedName>
        <fullName evidence="2">Putative salivary lipocalin</fullName>
    </submittedName>
</protein>
<evidence type="ECO:0000313" key="2">
    <source>
        <dbReference type="EMBL" id="JAA65433.1"/>
    </source>
</evidence>
<dbReference type="Gene3D" id="2.40.128.20">
    <property type="match status" value="1"/>
</dbReference>
<name>A0A0K8R3H2_IXORI</name>
<proteinExistence type="evidence at transcript level"/>
<keyword evidence="1" id="KW-0732">Signal</keyword>
<dbReference type="InterPro" id="IPR012674">
    <property type="entry name" value="Calycin"/>
</dbReference>
<dbReference type="AlphaFoldDB" id="A0A0K8R3H2"/>
<organism evidence="2">
    <name type="scientific">Ixodes ricinus</name>
    <name type="common">Common tick</name>
    <name type="synonym">Acarus ricinus</name>
    <dbReference type="NCBI Taxonomy" id="34613"/>
    <lineage>
        <taxon>Eukaryota</taxon>
        <taxon>Metazoa</taxon>
        <taxon>Ecdysozoa</taxon>
        <taxon>Arthropoda</taxon>
        <taxon>Chelicerata</taxon>
        <taxon>Arachnida</taxon>
        <taxon>Acari</taxon>
        <taxon>Parasitiformes</taxon>
        <taxon>Ixodida</taxon>
        <taxon>Ixodoidea</taxon>
        <taxon>Ixodidae</taxon>
        <taxon>Ixodinae</taxon>
        <taxon>Ixodes</taxon>
    </lineage>
</organism>
<feature type="chain" id="PRO_5005515995" evidence="1">
    <location>
        <begin position="21"/>
        <end position="200"/>
    </location>
</feature>
<dbReference type="GO" id="GO:0043176">
    <property type="term" value="F:amine binding"/>
    <property type="evidence" value="ECO:0007669"/>
    <property type="project" value="InterPro"/>
</dbReference>
<feature type="signal peptide" evidence="1">
    <location>
        <begin position="1"/>
        <end position="20"/>
    </location>
</feature>
<dbReference type="SUPFAM" id="SSF50814">
    <property type="entry name" value="Lipocalins"/>
    <property type="match status" value="1"/>
</dbReference>
<accession>A0A0K8R3H2</accession>
<sequence>MNTFLKLAITTLCAFTTCKANEMCSCPRRTYLEGLPDYSEYRSAKDFLTSNETLYLKYLTFTVPIPGIQCVTSTLRGRVKLPEIPRWIWYTYALGRKERQQKAITLYMSNETYFTTKDFPQIGHTFPIVFADSKCMIYYILKDSVFGKQGCALWVKARSKDYPLLYCELIYLFFCDTSFQKVYNKEACDDLVSESEKPST</sequence>
<evidence type="ECO:0000256" key="1">
    <source>
        <dbReference type="SAM" id="SignalP"/>
    </source>
</evidence>
<dbReference type="InterPro" id="IPR002970">
    <property type="entry name" value="Tick_his-bd"/>
</dbReference>
<dbReference type="EMBL" id="GADI01008375">
    <property type="protein sequence ID" value="JAA65433.1"/>
    <property type="molecule type" value="mRNA"/>
</dbReference>
<dbReference type="GO" id="GO:0030682">
    <property type="term" value="P:symbiont-mediated perturbation of host defenses"/>
    <property type="evidence" value="ECO:0007669"/>
    <property type="project" value="InterPro"/>
</dbReference>
<reference evidence="2" key="1">
    <citation type="submission" date="2012-12" db="EMBL/GenBank/DDBJ databases">
        <title>Identification and characterization of a phenylalanine ammonia-lyase gene family in Isatis indigotica Fort.</title>
        <authorList>
            <person name="Liu Q."/>
            <person name="Chen J."/>
            <person name="Zhou X."/>
            <person name="Di P."/>
            <person name="Xiao Y."/>
            <person name="Xuan H."/>
            <person name="Zhang L."/>
            <person name="Chen W."/>
        </authorList>
    </citation>
    <scope>NUCLEOTIDE SEQUENCE</scope>
    <source>
        <tissue evidence="2">Salivary gland</tissue>
    </source>
</reference>